<evidence type="ECO:0000256" key="2">
    <source>
        <dbReference type="ARBA" id="ARBA00004496"/>
    </source>
</evidence>
<dbReference type="GO" id="GO:0035329">
    <property type="term" value="P:hippo signaling"/>
    <property type="evidence" value="ECO:0007669"/>
    <property type="project" value="TreeGrafter"/>
</dbReference>
<evidence type="ECO:0000256" key="4">
    <source>
        <dbReference type="ARBA" id="ARBA00023242"/>
    </source>
</evidence>
<reference evidence="7" key="1">
    <citation type="journal article" date="2012" name="Proc. Natl. Acad. Sci. U.S.A.">
        <title>Antigenic diversity is generated by distinct evolutionary mechanisms in African trypanosome species.</title>
        <authorList>
            <person name="Jackson A.P."/>
            <person name="Berry A."/>
            <person name="Aslett M."/>
            <person name="Allison H.C."/>
            <person name="Burton P."/>
            <person name="Vavrova-Anderson J."/>
            <person name="Brown R."/>
            <person name="Browne H."/>
            <person name="Corton N."/>
            <person name="Hauser H."/>
            <person name="Gamble J."/>
            <person name="Gilderthorp R."/>
            <person name="Marcello L."/>
            <person name="McQuillan J."/>
            <person name="Otto T.D."/>
            <person name="Quail M.A."/>
            <person name="Sanders M.J."/>
            <person name="van Tonder A."/>
            <person name="Ginger M.L."/>
            <person name="Field M.C."/>
            <person name="Barry J.D."/>
            <person name="Hertz-Fowler C."/>
            <person name="Berriman M."/>
        </authorList>
    </citation>
    <scope>NUCLEOTIDE SEQUENCE</scope>
    <source>
        <strain evidence="7">Y486</strain>
    </source>
</reference>
<dbReference type="PROSITE" id="PS50020">
    <property type="entry name" value="WW_DOMAIN_2"/>
    <property type="match status" value="3"/>
</dbReference>
<feature type="region of interest" description="Disordered" evidence="5">
    <location>
        <begin position="372"/>
        <end position="417"/>
    </location>
</feature>
<dbReference type="AlphaFoldDB" id="G0U1C5"/>
<dbReference type="GO" id="GO:0003713">
    <property type="term" value="F:transcription coactivator activity"/>
    <property type="evidence" value="ECO:0007669"/>
    <property type="project" value="TreeGrafter"/>
</dbReference>
<feature type="compositionally biased region" description="Low complexity" evidence="5">
    <location>
        <begin position="378"/>
        <end position="406"/>
    </location>
</feature>
<dbReference type="PROSITE" id="PS01159">
    <property type="entry name" value="WW_DOMAIN_1"/>
    <property type="match status" value="3"/>
</dbReference>
<name>G0U1C5_TRYVY</name>
<dbReference type="PANTHER" id="PTHR17616">
    <property type="entry name" value="YES-ASSOCIATED PROTEIN YAP1 FAMILY MEMBER"/>
    <property type="match status" value="1"/>
</dbReference>
<dbReference type="SUPFAM" id="SSF51045">
    <property type="entry name" value="WW domain"/>
    <property type="match status" value="3"/>
</dbReference>
<evidence type="ECO:0000256" key="1">
    <source>
        <dbReference type="ARBA" id="ARBA00004123"/>
    </source>
</evidence>
<feature type="region of interest" description="Disordered" evidence="5">
    <location>
        <begin position="323"/>
        <end position="342"/>
    </location>
</feature>
<sequence length="666" mass="72115">MFLHLIVDGGYFLSGMQPTSEEAVRVAVEEINKAIREQLQLGTETVSTVEQRVMFFSSATMKVLQQRQQRDVLMATLRRLRFQVVVLDCIPGSAGSPVDAAMCTRTMSALSKSTAHSLSSPGATVPAGHTTFVYMTSNAYVNTALEWVQSAGCGICFVVYSGDLLADELLVYAGPTVGNCNGVATVKKGDGVGITSTLEVVGRTLHELEQKEGKEMPLGVLTRLKQLQRQLAQGDVTVDGYECSFALSDDFGPSDTVGRNCGVGNVADAHEESNLRSENTQGAFVAPKNPGKELYDTSDNRAATEGIQFEDVGRLKAKEGNASGLESVVESPPGFTQSRAPQLVESQCAAGQLASVPQQQTASQMAPEVKQSVLSLGSAPHTSAATAAASAHQQPSSTLPSSSNLPEAAEPPVSTSLPSGWTLMFDRHRQRHYFVFKDPSGAVSTTWMHPGGAAHQMELERQVEVWCKEQQQKQLLLQQGGQSHLTPATGAAPNAPLPVSQGDWVEHVDTKTGRKYYVNHRTRQTSWTIPADASVDQSGSMNRSGDYVPINAPSSSHTAMNQAGIKVIQFWEKHMDPKTGRPFYVNRQTRETTWAPPPPVTNTKPAQSQPLPVQQTATGAVPATVVPTPQRADLLPFWEEHFDPNVGRSFYVNQQTRETTWVRPCR</sequence>
<evidence type="ECO:0000313" key="7">
    <source>
        <dbReference type="EMBL" id="CCC49880.1"/>
    </source>
</evidence>
<feature type="region of interest" description="Disordered" evidence="5">
    <location>
        <begin position="591"/>
        <end position="610"/>
    </location>
</feature>
<organism evidence="7">
    <name type="scientific">Trypanosoma vivax (strain Y486)</name>
    <dbReference type="NCBI Taxonomy" id="1055687"/>
    <lineage>
        <taxon>Eukaryota</taxon>
        <taxon>Discoba</taxon>
        <taxon>Euglenozoa</taxon>
        <taxon>Kinetoplastea</taxon>
        <taxon>Metakinetoplastina</taxon>
        <taxon>Trypanosomatida</taxon>
        <taxon>Trypanosomatidae</taxon>
        <taxon>Trypanosoma</taxon>
        <taxon>Duttonella</taxon>
    </lineage>
</organism>
<dbReference type="InterPro" id="IPR001202">
    <property type="entry name" value="WW_dom"/>
</dbReference>
<feature type="region of interest" description="Disordered" evidence="5">
    <location>
        <begin position="272"/>
        <end position="292"/>
    </location>
</feature>
<proteinExistence type="predicted"/>
<gene>
    <name evidence="7" type="ORF">TVY486_0804880</name>
</gene>
<comment type="subcellular location">
    <subcellularLocation>
        <location evidence="2">Cytoplasm</location>
    </subcellularLocation>
    <subcellularLocation>
        <location evidence="1">Nucleus</location>
    </subcellularLocation>
</comment>
<dbReference type="VEuPathDB" id="TriTrypDB:TvY486_0804880"/>
<dbReference type="PANTHER" id="PTHR17616:SF8">
    <property type="entry name" value="TRANSCRIPTIONAL COACTIVATOR YORKIE"/>
    <property type="match status" value="1"/>
</dbReference>
<dbReference type="SMART" id="SM00456">
    <property type="entry name" value="WW"/>
    <property type="match status" value="3"/>
</dbReference>
<keyword evidence="3" id="KW-0963">Cytoplasm</keyword>
<keyword evidence="4" id="KW-0539">Nucleus</keyword>
<dbReference type="InterPro" id="IPR036020">
    <property type="entry name" value="WW_dom_sf"/>
</dbReference>
<dbReference type="GO" id="GO:0005737">
    <property type="term" value="C:cytoplasm"/>
    <property type="evidence" value="ECO:0007669"/>
    <property type="project" value="UniProtKB-SubCell"/>
</dbReference>
<dbReference type="GO" id="GO:0045944">
    <property type="term" value="P:positive regulation of transcription by RNA polymerase II"/>
    <property type="evidence" value="ECO:0007669"/>
    <property type="project" value="TreeGrafter"/>
</dbReference>
<feature type="domain" description="WW" evidence="6">
    <location>
        <begin position="632"/>
        <end position="666"/>
    </location>
</feature>
<protein>
    <recommendedName>
        <fullName evidence="6">WW domain-containing protein</fullName>
    </recommendedName>
</protein>
<dbReference type="EMBL" id="HE573024">
    <property type="protein sequence ID" value="CCC49880.1"/>
    <property type="molecule type" value="Genomic_DNA"/>
</dbReference>
<dbReference type="CDD" id="cd00201">
    <property type="entry name" value="WW"/>
    <property type="match status" value="3"/>
</dbReference>
<accession>G0U1C5</accession>
<dbReference type="InterPro" id="IPR051583">
    <property type="entry name" value="YAP1"/>
</dbReference>
<feature type="domain" description="WW" evidence="6">
    <location>
        <begin position="571"/>
        <end position="599"/>
    </location>
</feature>
<dbReference type="Gene3D" id="2.20.70.10">
    <property type="match status" value="4"/>
</dbReference>
<evidence type="ECO:0000256" key="5">
    <source>
        <dbReference type="SAM" id="MobiDB-lite"/>
    </source>
</evidence>
<feature type="compositionally biased region" description="Polar residues" evidence="5">
    <location>
        <begin position="601"/>
        <end position="610"/>
    </location>
</feature>
<dbReference type="OMA" id="LRFQTHV"/>
<evidence type="ECO:0000259" key="6">
    <source>
        <dbReference type="PROSITE" id="PS50020"/>
    </source>
</evidence>
<dbReference type="GO" id="GO:0005634">
    <property type="term" value="C:nucleus"/>
    <property type="evidence" value="ECO:0007669"/>
    <property type="project" value="UniProtKB-SubCell"/>
</dbReference>
<dbReference type="Pfam" id="PF00397">
    <property type="entry name" value="WW"/>
    <property type="match status" value="3"/>
</dbReference>
<evidence type="ECO:0000256" key="3">
    <source>
        <dbReference type="ARBA" id="ARBA00022490"/>
    </source>
</evidence>
<feature type="domain" description="WW" evidence="6">
    <location>
        <begin position="504"/>
        <end position="532"/>
    </location>
</feature>